<dbReference type="GO" id="GO:0008726">
    <property type="term" value="F:alkanesulfonate monooxygenase activity"/>
    <property type="evidence" value="ECO:0007669"/>
    <property type="project" value="TreeGrafter"/>
</dbReference>
<keyword evidence="4" id="KW-0503">Monooxygenase</keyword>
<dbReference type="Proteomes" id="UP000286746">
    <property type="component" value="Unassembled WGS sequence"/>
</dbReference>
<dbReference type="GO" id="GO:0046306">
    <property type="term" value="P:alkanesulfonate catabolic process"/>
    <property type="evidence" value="ECO:0007669"/>
    <property type="project" value="TreeGrafter"/>
</dbReference>
<evidence type="ECO:0000259" key="6">
    <source>
        <dbReference type="Pfam" id="PF00296"/>
    </source>
</evidence>
<evidence type="ECO:0000313" key="7">
    <source>
        <dbReference type="EMBL" id="GCD48375.1"/>
    </source>
</evidence>
<organism evidence="7 8">
    <name type="scientific">Streptomyces paromomycinus</name>
    <name type="common">Streptomyces rimosus subsp. paromomycinus</name>
    <dbReference type="NCBI Taxonomy" id="92743"/>
    <lineage>
        <taxon>Bacteria</taxon>
        <taxon>Bacillati</taxon>
        <taxon>Actinomycetota</taxon>
        <taxon>Actinomycetes</taxon>
        <taxon>Kitasatosporales</taxon>
        <taxon>Streptomycetaceae</taxon>
        <taxon>Streptomyces</taxon>
    </lineage>
</organism>
<feature type="region of interest" description="Disordered" evidence="5">
    <location>
        <begin position="54"/>
        <end position="74"/>
    </location>
</feature>
<dbReference type="InterPro" id="IPR019921">
    <property type="entry name" value="Lucif-like_OxRdtase_Rv2161c"/>
</dbReference>
<dbReference type="SUPFAM" id="SSF51679">
    <property type="entry name" value="Bacterial luciferase-like"/>
    <property type="match status" value="1"/>
</dbReference>
<evidence type="ECO:0000256" key="4">
    <source>
        <dbReference type="ARBA" id="ARBA00023033"/>
    </source>
</evidence>
<evidence type="ECO:0000256" key="3">
    <source>
        <dbReference type="ARBA" id="ARBA00023002"/>
    </source>
</evidence>
<dbReference type="NCBIfam" id="TIGR03619">
    <property type="entry name" value="F420_Rv2161c"/>
    <property type="match status" value="1"/>
</dbReference>
<dbReference type="AlphaFoldDB" id="A0A401WGD1"/>
<dbReference type="Gene3D" id="3.20.20.30">
    <property type="entry name" value="Luciferase-like domain"/>
    <property type="match status" value="1"/>
</dbReference>
<keyword evidence="3" id="KW-0560">Oxidoreductase</keyword>
<protein>
    <recommendedName>
        <fullName evidence="6">Luciferase-like domain-containing protein</fullName>
    </recommendedName>
</protein>
<dbReference type="PANTHER" id="PTHR42847">
    <property type="entry name" value="ALKANESULFONATE MONOOXYGENASE"/>
    <property type="match status" value="1"/>
</dbReference>
<dbReference type="InterPro" id="IPR011251">
    <property type="entry name" value="Luciferase-like_dom"/>
</dbReference>
<proteinExistence type="predicted"/>
<evidence type="ECO:0000256" key="1">
    <source>
        <dbReference type="ARBA" id="ARBA00022630"/>
    </source>
</evidence>
<accession>A0A401WGD1</accession>
<dbReference type="PANTHER" id="PTHR42847:SF4">
    <property type="entry name" value="ALKANESULFONATE MONOOXYGENASE-RELATED"/>
    <property type="match status" value="1"/>
</dbReference>
<keyword evidence="1" id="KW-0285">Flavoprotein</keyword>
<sequence length="314" mass="34475">MTKPHPRMTLVLTENWAMTGGRCDLAALVRWAREAEDAGFDSVMLSEHIVLGPDAGADGPMPNPREYAAPGNQAPDTPWPSSIVLLSAMAAVTERIRLAAAAVLAPLRHPLLLAKELATLDLLSEGRLVVLPTVSWSADEYAALQVPFTRRGRLLDEHLAAWRLLWQPGPATFEGEHYRFRDAWLEPKPYRAGGPELWFGGSTLHSAVLRRLVTYGHGFNPLGRPMPGELEKLRAAMAEAGRDMSALEMVGGTRAVFPDRTSVADLGRALEAVPEQMEEGFTTFCIKPSQFTDDPAGVGGFCREVMRRVERLTR</sequence>
<dbReference type="InterPro" id="IPR050172">
    <property type="entry name" value="SsuD_RutA_monooxygenase"/>
</dbReference>
<feature type="domain" description="Luciferase-like" evidence="6">
    <location>
        <begin position="9"/>
        <end position="257"/>
    </location>
</feature>
<gene>
    <name evidence="7" type="ORF">GKJPGBOP_08172</name>
</gene>
<dbReference type="InterPro" id="IPR036661">
    <property type="entry name" value="Luciferase-like_sf"/>
</dbReference>
<dbReference type="RefSeq" id="WP_246177923.1">
    <property type="nucleotide sequence ID" value="NZ_BHZD01000001.1"/>
</dbReference>
<reference evidence="7 8" key="1">
    <citation type="submission" date="2018-11" db="EMBL/GenBank/DDBJ databases">
        <title>Whole genome sequence of Streptomyces paromomycinus NBRC 15454(T).</title>
        <authorList>
            <person name="Komaki H."/>
            <person name="Tamura T."/>
        </authorList>
    </citation>
    <scope>NUCLEOTIDE SEQUENCE [LARGE SCALE GENOMIC DNA]</scope>
    <source>
        <strain evidence="7 8">NBRC 15454</strain>
    </source>
</reference>
<evidence type="ECO:0000313" key="8">
    <source>
        <dbReference type="Proteomes" id="UP000286746"/>
    </source>
</evidence>
<name>A0A401WGD1_STREY</name>
<comment type="caution">
    <text evidence="7">The sequence shown here is derived from an EMBL/GenBank/DDBJ whole genome shotgun (WGS) entry which is preliminary data.</text>
</comment>
<dbReference type="Pfam" id="PF00296">
    <property type="entry name" value="Bac_luciferase"/>
    <property type="match status" value="1"/>
</dbReference>
<keyword evidence="2" id="KW-0288">FMN</keyword>
<dbReference type="EMBL" id="BHZD01000001">
    <property type="protein sequence ID" value="GCD48375.1"/>
    <property type="molecule type" value="Genomic_DNA"/>
</dbReference>
<evidence type="ECO:0000256" key="5">
    <source>
        <dbReference type="SAM" id="MobiDB-lite"/>
    </source>
</evidence>
<keyword evidence="8" id="KW-1185">Reference proteome</keyword>
<evidence type="ECO:0000256" key="2">
    <source>
        <dbReference type="ARBA" id="ARBA00022643"/>
    </source>
</evidence>